<proteinExistence type="predicted"/>
<organism evidence="2 3">
    <name type="scientific">Streptomyces roseicoloratus</name>
    <dbReference type="NCBI Taxonomy" id="2508722"/>
    <lineage>
        <taxon>Bacteria</taxon>
        <taxon>Bacillati</taxon>
        <taxon>Actinomycetota</taxon>
        <taxon>Actinomycetes</taxon>
        <taxon>Kitasatosporales</taxon>
        <taxon>Streptomycetaceae</taxon>
        <taxon>Streptomyces</taxon>
    </lineage>
</organism>
<reference evidence="2 3" key="1">
    <citation type="submission" date="2023-09" db="EMBL/GenBank/DDBJ databases">
        <title>Complete genome of Streptomyces roseicoloratus T14.</title>
        <authorList>
            <person name="Bashizi T."/>
            <person name="Kim M.-J."/>
            <person name="Lee G."/>
            <person name="Tagele S.B."/>
            <person name="Shin J.-H."/>
        </authorList>
    </citation>
    <scope>NUCLEOTIDE SEQUENCE [LARGE SCALE GENOMIC DNA]</scope>
    <source>
        <strain evidence="2 3">T14</strain>
    </source>
</reference>
<dbReference type="EMBL" id="CP133762">
    <property type="protein sequence ID" value="WMX46332.1"/>
    <property type="molecule type" value="Genomic_DNA"/>
</dbReference>
<name>A0ABY9RVZ5_9ACTN</name>
<evidence type="ECO:0000313" key="3">
    <source>
        <dbReference type="Proteomes" id="UP001250858"/>
    </source>
</evidence>
<accession>A0ABY9RVZ5</accession>
<dbReference type="RefSeq" id="WP_309548914.1">
    <property type="nucleotide sequence ID" value="NZ_CP133762.1"/>
</dbReference>
<evidence type="ECO:0000313" key="2">
    <source>
        <dbReference type="EMBL" id="WMX46332.1"/>
    </source>
</evidence>
<feature type="region of interest" description="Disordered" evidence="1">
    <location>
        <begin position="124"/>
        <end position="192"/>
    </location>
</feature>
<feature type="compositionally biased region" description="Low complexity" evidence="1">
    <location>
        <begin position="167"/>
        <end position="176"/>
    </location>
</feature>
<feature type="compositionally biased region" description="Basic and acidic residues" evidence="1">
    <location>
        <begin position="177"/>
        <end position="192"/>
    </location>
</feature>
<keyword evidence="3" id="KW-1185">Reference proteome</keyword>
<gene>
    <name evidence="2" type="ORF">RGF97_17815</name>
</gene>
<protein>
    <submittedName>
        <fullName evidence="2">Uncharacterized protein</fullName>
    </submittedName>
</protein>
<sequence length="192" mass="20521">MWVGSVPQQDYVAEREVEVSESQCDAFDLPSTPWGERAVDAQVAGVKADLGEDREPAVEDGSVLVHALYGLDPGDVDEGGQKAVLQLTCGIPVACKTDDRLRDESAPVGSELAVFEERVERLDGGDGQFGLAPPAQGEADVTRGAAPREAEFQGVEQFPPRRRSARRSVGSSAMRMSDLDARAIDGELPVRA</sequence>
<evidence type="ECO:0000256" key="1">
    <source>
        <dbReference type="SAM" id="MobiDB-lite"/>
    </source>
</evidence>
<dbReference type="Proteomes" id="UP001250858">
    <property type="component" value="Chromosome"/>
</dbReference>